<evidence type="ECO:0008006" key="3">
    <source>
        <dbReference type="Google" id="ProtNLM"/>
    </source>
</evidence>
<dbReference type="SUPFAM" id="SSF47226">
    <property type="entry name" value="Histidine-containing phosphotransfer domain, HPT domain"/>
    <property type="match status" value="1"/>
</dbReference>
<accession>A0A3B0MJM3</accession>
<proteinExistence type="predicted"/>
<protein>
    <recommendedName>
        <fullName evidence="3">HPt domain-containing protein</fullName>
    </recommendedName>
</protein>
<dbReference type="EMBL" id="UIHC01000007">
    <property type="protein sequence ID" value="SUZ31257.1"/>
    <property type="molecule type" value="Genomic_DNA"/>
</dbReference>
<reference evidence="2" key="1">
    <citation type="submission" date="2018-08" db="EMBL/GenBank/DDBJ databases">
        <authorList>
            <person name="Rodrigo-Torres L."/>
            <person name="Arahal R. D."/>
            <person name="Lucena T."/>
        </authorList>
    </citation>
    <scope>NUCLEOTIDE SEQUENCE [LARGE SCALE GENOMIC DNA]</scope>
    <source>
        <strain evidence="2">CECT 7235</strain>
    </source>
</reference>
<dbReference type="RefSeq" id="WP_121093555.1">
    <property type="nucleotide sequence ID" value="NZ_UIHC01000007.1"/>
</dbReference>
<dbReference type="OrthoDB" id="7873775at2"/>
<organism evidence="1 2">
    <name type="scientific">Roseinatronobacter ekhonensis</name>
    <dbReference type="NCBI Taxonomy" id="254356"/>
    <lineage>
        <taxon>Bacteria</taxon>
        <taxon>Pseudomonadati</taxon>
        <taxon>Pseudomonadota</taxon>
        <taxon>Alphaproteobacteria</taxon>
        <taxon>Rhodobacterales</taxon>
        <taxon>Paracoccaceae</taxon>
        <taxon>Roseinatronobacter</taxon>
    </lineage>
</organism>
<keyword evidence="2" id="KW-1185">Reference proteome</keyword>
<dbReference type="Proteomes" id="UP000272908">
    <property type="component" value="Unassembled WGS sequence"/>
</dbReference>
<dbReference type="AlphaFoldDB" id="A0A3B0MJM3"/>
<sequence>MAAITRLEPSESIAVDCSAVATLFRTHGSLLAEDVLMGHVEQITDRIAALDAAIGTPGCAPIAETARMLSGLATEIGLTSLAHTLTAVAQAETAGNHAAVPALWNRVKRIGDLSLVRLWDMPQLRM</sequence>
<dbReference type="GO" id="GO:0000160">
    <property type="term" value="P:phosphorelay signal transduction system"/>
    <property type="evidence" value="ECO:0007669"/>
    <property type="project" value="InterPro"/>
</dbReference>
<dbReference type="InterPro" id="IPR036641">
    <property type="entry name" value="HPT_dom_sf"/>
</dbReference>
<name>A0A3B0MJM3_9RHOB</name>
<gene>
    <name evidence="1" type="ORF">ROE7235_00993</name>
</gene>
<evidence type="ECO:0000313" key="2">
    <source>
        <dbReference type="Proteomes" id="UP000272908"/>
    </source>
</evidence>
<evidence type="ECO:0000313" key="1">
    <source>
        <dbReference type="EMBL" id="SUZ31257.1"/>
    </source>
</evidence>